<proteinExistence type="predicted"/>
<keyword evidence="2" id="KW-1185">Reference proteome</keyword>
<protein>
    <recommendedName>
        <fullName evidence="3">Head-tail adaptor protein</fullName>
    </recommendedName>
</protein>
<dbReference type="STRING" id="995034.SAMN05216219_1553"/>
<organism evidence="1 2">
    <name type="scientific">Mycetocola miduiensis</name>
    <dbReference type="NCBI Taxonomy" id="995034"/>
    <lineage>
        <taxon>Bacteria</taxon>
        <taxon>Bacillati</taxon>
        <taxon>Actinomycetota</taxon>
        <taxon>Actinomycetes</taxon>
        <taxon>Micrococcales</taxon>
        <taxon>Microbacteriaceae</taxon>
        <taxon>Mycetocola</taxon>
    </lineage>
</organism>
<dbReference type="EMBL" id="FOVM01000004">
    <property type="protein sequence ID" value="SFN66202.1"/>
    <property type="molecule type" value="Genomic_DNA"/>
</dbReference>
<dbReference type="Proteomes" id="UP000198867">
    <property type="component" value="Unassembled WGS sequence"/>
</dbReference>
<dbReference type="AlphaFoldDB" id="A0A1I5AUY6"/>
<name>A0A1I5AUY6_9MICO</name>
<evidence type="ECO:0000313" key="1">
    <source>
        <dbReference type="EMBL" id="SFN66202.1"/>
    </source>
</evidence>
<sequence length="115" mass="13111">MARLKEKHLPHRVDIVRLLGEGGEGELWSDPDTERPAYVEQKSRLVVDRRSTSSTSGQEITSTMFVVLLPTDDVQPRSRVTVFKGTPRERTAEVIDSAWFDYNARTPNHVELYLA</sequence>
<dbReference type="RefSeq" id="WP_090710291.1">
    <property type="nucleotide sequence ID" value="NZ_FOVM01000004.1"/>
</dbReference>
<evidence type="ECO:0000313" key="2">
    <source>
        <dbReference type="Proteomes" id="UP000198867"/>
    </source>
</evidence>
<evidence type="ECO:0008006" key="3">
    <source>
        <dbReference type="Google" id="ProtNLM"/>
    </source>
</evidence>
<accession>A0A1I5AUY6</accession>
<gene>
    <name evidence="1" type="ORF">SAMN05216219_1553</name>
</gene>
<dbReference type="OrthoDB" id="5082334at2"/>
<reference evidence="2" key="1">
    <citation type="submission" date="2016-10" db="EMBL/GenBank/DDBJ databases">
        <authorList>
            <person name="Varghese N."/>
            <person name="Submissions S."/>
        </authorList>
    </citation>
    <scope>NUCLEOTIDE SEQUENCE [LARGE SCALE GENOMIC DNA]</scope>
    <source>
        <strain evidence="2">CGMCC 1.11101</strain>
    </source>
</reference>